<dbReference type="RefSeq" id="WP_236546418.1">
    <property type="nucleotide sequence ID" value="NZ_JACIDF010000001.1"/>
</dbReference>
<evidence type="ECO:0000313" key="1">
    <source>
        <dbReference type="EMBL" id="MDE8564103.1"/>
    </source>
</evidence>
<reference evidence="1 2" key="1">
    <citation type="submission" date="2023-01" db="EMBL/GenBank/DDBJ databases">
        <title>Genome-based reclassification of Anoxybacillus geothermalis as a later heterotypic synonym of Anoxybacillus rupiensis.</title>
        <authorList>
            <person name="Inan Bektas K."/>
            <person name="Canakci S."/>
            <person name="Belduz A.A."/>
            <person name="Guler H.H."/>
        </authorList>
    </citation>
    <scope>NUCLEOTIDE SEQUENCE [LARGE SCALE GENOMIC DNA]</scope>
    <source>
        <strain evidence="1 2">DSM 17127</strain>
    </source>
</reference>
<dbReference type="EMBL" id="JAQOTG010000007">
    <property type="protein sequence ID" value="MDE8564103.1"/>
    <property type="molecule type" value="Genomic_DNA"/>
</dbReference>
<protein>
    <recommendedName>
        <fullName evidence="3">Cupin</fullName>
    </recommendedName>
</protein>
<accession>A0ABT5W459</accession>
<keyword evidence="2" id="KW-1185">Reference proteome</keyword>
<gene>
    <name evidence="1" type="ORF">PNH38_09405</name>
</gene>
<organism evidence="1 2">
    <name type="scientific">Anoxybacteroides rupiense</name>
    <dbReference type="NCBI Taxonomy" id="311460"/>
    <lineage>
        <taxon>Bacteria</taxon>
        <taxon>Bacillati</taxon>
        <taxon>Bacillota</taxon>
        <taxon>Bacilli</taxon>
        <taxon>Bacillales</taxon>
        <taxon>Anoxybacillaceae</taxon>
        <taxon>Anoxybacteroides</taxon>
    </lineage>
</organism>
<sequence length="55" mass="6178">MTGADRKKVFVKSGEAVFWEQGEWHESGSDQGIAAMIVQSEHLTPKYLIQLQVSE</sequence>
<evidence type="ECO:0000313" key="2">
    <source>
        <dbReference type="Proteomes" id="UP001213979"/>
    </source>
</evidence>
<dbReference type="Proteomes" id="UP001213979">
    <property type="component" value="Unassembled WGS sequence"/>
</dbReference>
<proteinExistence type="predicted"/>
<evidence type="ECO:0008006" key="3">
    <source>
        <dbReference type="Google" id="ProtNLM"/>
    </source>
</evidence>
<comment type="caution">
    <text evidence="1">The sequence shown here is derived from an EMBL/GenBank/DDBJ whole genome shotgun (WGS) entry which is preliminary data.</text>
</comment>
<name>A0ABT5W459_9BACL</name>